<dbReference type="Proteomes" id="UP000256710">
    <property type="component" value="Unassembled WGS sequence"/>
</dbReference>
<evidence type="ECO:0000313" key="2">
    <source>
        <dbReference type="EMBL" id="SPD46606.1"/>
    </source>
</evidence>
<protein>
    <submittedName>
        <fullName evidence="2">Uncharacterized protein</fullName>
    </submittedName>
</protein>
<sequence length="260" mass="27575">MAALPWNAGIPRWKLTVESREDVPPDFSSLGGQAESQCGLAHGRNAIGGLHFAQAACGVLGRRGVCIRFFSPLIAKQTLERMDPGESNGHELGRPARLRLAGPANPMPLLCRPVPGILFAVQVATRCRQRTVAKVVAHKAQVDLLVGHVRTSGVAKPVGRGAGQHRLEVSMPARASAAAARHAKRLFRVQPPDTVIVAEVSGCAFVETTSQQTAESRRPIGQTECAQAVPEQSLIAGDHGLACTLDCFDHAAYLYAGATD</sequence>
<dbReference type="EMBL" id="OFTC01000006">
    <property type="protein sequence ID" value="SOZ34913.1"/>
    <property type="molecule type" value="Genomic_DNA"/>
</dbReference>
<dbReference type="Proteomes" id="UP000255168">
    <property type="component" value="Chromosome I"/>
</dbReference>
<proteinExistence type="predicted"/>
<keyword evidence="4" id="KW-1185">Reference proteome</keyword>
<evidence type="ECO:0000313" key="3">
    <source>
        <dbReference type="Proteomes" id="UP000255168"/>
    </source>
</evidence>
<accession>A0A375H6U6</accession>
<evidence type="ECO:0000313" key="1">
    <source>
        <dbReference type="EMBL" id="SOZ34913.1"/>
    </source>
</evidence>
<dbReference type="AlphaFoldDB" id="A0A375H6U6"/>
<evidence type="ECO:0000313" key="4">
    <source>
        <dbReference type="Proteomes" id="UP000256710"/>
    </source>
</evidence>
<organism evidence="2 3">
    <name type="scientific">Cupriavidus neocaledonicus</name>
    <dbReference type="NCBI Taxonomy" id="1040979"/>
    <lineage>
        <taxon>Bacteria</taxon>
        <taxon>Pseudomonadati</taxon>
        <taxon>Pseudomonadota</taxon>
        <taxon>Betaproteobacteria</taxon>
        <taxon>Burkholderiales</taxon>
        <taxon>Burkholderiaceae</taxon>
        <taxon>Cupriavidus</taxon>
    </lineage>
</organism>
<name>A0A375H6U6_9BURK</name>
<dbReference type="EMBL" id="LT984806">
    <property type="protein sequence ID" value="SPD46606.1"/>
    <property type="molecule type" value="Genomic_DNA"/>
</dbReference>
<reference evidence="3 4" key="1">
    <citation type="submission" date="2018-01" db="EMBL/GenBank/DDBJ databases">
        <authorList>
            <person name="Clerissi C."/>
        </authorList>
    </citation>
    <scope>NUCLEOTIDE SEQUENCE [LARGE SCALE GENOMIC DNA]</scope>
    <source>
        <strain evidence="1">Cupriavidus taiwanensis STM 6082</strain>
        <strain evidence="2">Cupriavidus taiwanensis STM 6160</strain>
    </source>
</reference>
<gene>
    <name evidence="1" type="ORF">CBM2605_A140143</name>
    <name evidence="2" type="ORF">CBM2607_11546</name>
</gene>